<evidence type="ECO:0000256" key="6">
    <source>
        <dbReference type="ARBA" id="ARBA00023244"/>
    </source>
</evidence>
<evidence type="ECO:0000256" key="3">
    <source>
        <dbReference type="ARBA" id="ARBA00012970"/>
    </source>
</evidence>
<comment type="caution">
    <text evidence="17">The sequence shown here is derived from an EMBL/GenBank/DDBJ whole genome shotgun (WGS) entry which is preliminary data.</text>
</comment>
<comment type="pathway">
    <text evidence="1 8 13">Porphyrin-containing compound metabolism; protoporphyrin-IX biosynthesis; 5-aminolevulinate from L-glutamyl-tRNA(Glu): step 1/2.</text>
</comment>
<dbReference type="EC" id="1.2.1.70" evidence="3 8"/>
<dbReference type="InterPro" id="IPR015895">
    <property type="entry name" value="4pyrrol_synth_GluRdtase_N"/>
</dbReference>
<dbReference type="UniPathway" id="UPA00251">
    <property type="reaction ID" value="UER00316"/>
</dbReference>
<feature type="binding site" evidence="8 10">
    <location>
        <begin position="125"/>
        <end position="127"/>
    </location>
    <ligand>
        <name>substrate</name>
    </ligand>
</feature>
<dbReference type="RefSeq" id="WP_170159733.1">
    <property type="nucleotide sequence ID" value="NZ_QXDL01000235.1"/>
</dbReference>
<feature type="active site" description="Nucleophile" evidence="8 9">
    <location>
        <position position="63"/>
    </location>
</feature>
<protein>
    <recommendedName>
        <fullName evidence="3 8">Glutamyl-tRNA reductase</fullName>
        <shortName evidence="8">GluTR</shortName>
        <ecNumber evidence="3 8">1.2.1.70</ecNumber>
    </recommendedName>
</protein>
<proteinExistence type="inferred from homology"/>
<comment type="miscellaneous">
    <text evidence="8">During catalysis, the active site Cys acts as a nucleophile attacking the alpha-carbonyl group of tRNA-bound glutamate with the formation of a thioester intermediate between enzyme and glutamate, and the concomitant release of tRNA(Glu). The thioester intermediate is finally reduced by direct hydride transfer from NADPH, to form the product GSA.</text>
</comment>
<gene>
    <name evidence="8 17" type="primary">hemA</name>
    <name evidence="17" type="ORF">Mterra_03538</name>
</gene>
<dbReference type="SUPFAM" id="SSF69075">
    <property type="entry name" value="Glutamyl tRNA-reductase dimerization domain"/>
    <property type="match status" value="1"/>
</dbReference>
<evidence type="ECO:0000256" key="12">
    <source>
        <dbReference type="PIRSR" id="PIRSR000445-4"/>
    </source>
</evidence>
<dbReference type="AlphaFoldDB" id="A0A399ED31"/>
<dbReference type="EMBL" id="QXDL01000235">
    <property type="protein sequence ID" value="RIH80191.1"/>
    <property type="molecule type" value="Genomic_DNA"/>
</dbReference>
<dbReference type="Pfam" id="PF05201">
    <property type="entry name" value="GlutR_N"/>
    <property type="match status" value="1"/>
</dbReference>
<comment type="catalytic activity">
    <reaction evidence="7 8 13">
        <text>(S)-4-amino-5-oxopentanoate + tRNA(Glu) + NADP(+) = L-glutamyl-tRNA(Glu) + NADPH + H(+)</text>
        <dbReference type="Rhea" id="RHEA:12344"/>
        <dbReference type="Rhea" id="RHEA-COMP:9663"/>
        <dbReference type="Rhea" id="RHEA-COMP:9680"/>
        <dbReference type="ChEBI" id="CHEBI:15378"/>
        <dbReference type="ChEBI" id="CHEBI:57501"/>
        <dbReference type="ChEBI" id="CHEBI:57783"/>
        <dbReference type="ChEBI" id="CHEBI:58349"/>
        <dbReference type="ChEBI" id="CHEBI:78442"/>
        <dbReference type="ChEBI" id="CHEBI:78520"/>
        <dbReference type="EC" id="1.2.1.70"/>
    </reaction>
</comment>
<dbReference type="InterPro" id="IPR036291">
    <property type="entry name" value="NAD(P)-bd_dom_sf"/>
</dbReference>
<reference evidence="17 18" key="1">
    <citation type="submission" date="2018-08" db="EMBL/GenBank/DDBJ databases">
        <title>Meiothermus terrae DSM 26712 genome sequencing project.</title>
        <authorList>
            <person name="Da Costa M.S."/>
            <person name="Albuquerque L."/>
            <person name="Raposo P."/>
            <person name="Froufe H.J.C."/>
            <person name="Barroso C.S."/>
            <person name="Egas C."/>
        </authorList>
    </citation>
    <scope>NUCLEOTIDE SEQUENCE [LARGE SCALE GENOMIC DNA]</scope>
    <source>
        <strain evidence="17 18">DSM 26712</strain>
    </source>
</reference>
<comment type="domain">
    <text evidence="8">Possesses an unusual extended V-shaped dimeric structure with each monomer consisting of three distinct domains arranged along a curved 'spinal' alpha-helix. The N-terminal catalytic domain specifically recognizes the glutamate moiety of the substrate. The second domain is the NADPH-binding domain, and the third C-terminal domain is responsible for dimerization.</text>
</comment>
<accession>A0A399ED31</accession>
<dbReference type="Pfam" id="PF00745">
    <property type="entry name" value="GlutR_dimer"/>
    <property type="match status" value="1"/>
</dbReference>
<organism evidence="17 18">
    <name type="scientific">Calidithermus terrae</name>
    <dbReference type="NCBI Taxonomy" id="1408545"/>
    <lineage>
        <taxon>Bacteria</taxon>
        <taxon>Thermotogati</taxon>
        <taxon>Deinococcota</taxon>
        <taxon>Deinococci</taxon>
        <taxon>Thermales</taxon>
        <taxon>Thermaceae</taxon>
        <taxon>Calidithermus</taxon>
    </lineage>
</organism>
<feature type="domain" description="Quinate/shikimate 5-dehydrogenase/glutamyl-tRNA reductase" evidence="15">
    <location>
        <begin position="191"/>
        <end position="311"/>
    </location>
</feature>
<dbReference type="NCBIfam" id="TIGR01035">
    <property type="entry name" value="hemA"/>
    <property type="match status" value="1"/>
</dbReference>
<dbReference type="Pfam" id="PF01488">
    <property type="entry name" value="Shikimate_DH"/>
    <property type="match status" value="1"/>
</dbReference>
<dbReference type="Proteomes" id="UP000265715">
    <property type="component" value="Unassembled WGS sequence"/>
</dbReference>
<keyword evidence="5 8" id="KW-0560">Oxidoreductase</keyword>
<feature type="site" description="Important for activity" evidence="8 12">
    <location>
        <position position="110"/>
    </location>
</feature>
<dbReference type="InterPro" id="IPR015896">
    <property type="entry name" value="4pyrrol_synth_GluRdtase_dimer"/>
</dbReference>
<name>A0A399ED31_9DEIN</name>
<evidence type="ECO:0000256" key="2">
    <source>
        <dbReference type="ARBA" id="ARBA00005916"/>
    </source>
</evidence>
<sequence>MSPTPRSPSDRPRLLCVGINHASARLEVRERYALSKPAQARVLLRAKQNPPAGLHEVAVLSTCNRTELYGVGEEGIGVNTLLGLLEHVRVSEGDFGHHGYVKEGAAAQEHLLRVAAGLDSQVLGESEILGQVREMLELAQEVGSLGPVLSKLLQQALHAGKRVRRETGLGDGILSHSSLVARMLNHEAAALPAPSVLIVGAGSMARSALLGLERGRFGRVWVANRTLGRARELAEQAGAEAVGLEAMGRVLREADFVISAVNVEHPLLRPEHLGGARQPVALFDLSLPRSIAPSVAELGVRLHTLDDLEAILAVHRAEREAAVPQAEQIVAEELRAFGGWLEARAAVPTVKALRRRFEALRQAELEALSPAERAVAERVTHRLLQKLLHLPLTRLRELAERGEAEPYRRALHALFELEQE</sequence>
<feature type="binding site" evidence="8 10">
    <location>
        <begin position="62"/>
        <end position="65"/>
    </location>
    <ligand>
        <name>substrate</name>
    </ligand>
</feature>
<dbReference type="PIRSF" id="PIRSF000445">
    <property type="entry name" value="4pyrrol_synth_GluRdtase"/>
    <property type="match status" value="1"/>
</dbReference>
<comment type="similarity">
    <text evidence="2 8 13">Belongs to the glutamyl-tRNA reductase family.</text>
</comment>
<dbReference type="FunFam" id="3.30.460.30:FF:000001">
    <property type="entry name" value="Glutamyl-tRNA reductase"/>
    <property type="match status" value="1"/>
</dbReference>
<evidence type="ECO:0000256" key="4">
    <source>
        <dbReference type="ARBA" id="ARBA00022857"/>
    </source>
</evidence>
<evidence type="ECO:0000256" key="11">
    <source>
        <dbReference type="PIRSR" id="PIRSR000445-3"/>
    </source>
</evidence>
<evidence type="ECO:0000313" key="18">
    <source>
        <dbReference type="Proteomes" id="UP000265715"/>
    </source>
</evidence>
<comment type="function">
    <text evidence="8">Catalyzes the NADPH-dependent reduction of glutamyl-tRNA(Glu) to glutamate 1-semialdehyde (GSA).</text>
</comment>
<dbReference type="PANTHER" id="PTHR43013:SF1">
    <property type="entry name" value="GLUTAMYL-TRNA REDUCTASE"/>
    <property type="match status" value="1"/>
</dbReference>
<dbReference type="Gene3D" id="3.40.50.720">
    <property type="entry name" value="NAD(P)-binding Rossmann-like Domain"/>
    <property type="match status" value="1"/>
</dbReference>
<evidence type="ECO:0000313" key="17">
    <source>
        <dbReference type="EMBL" id="RIH80191.1"/>
    </source>
</evidence>
<keyword evidence="4 8" id="KW-0521">NADP</keyword>
<dbReference type="GO" id="GO:0008883">
    <property type="term" value="F:glutamyl-tRNA reductase activity"/>
    <property type="evidence" value="ECO:0007669"/>
    <property type="project" value="UniProtKB-UniRule"/>
</dbReference>
<dbReference type="HAMAP" id="MF_00087">
    <property type="entry name" value="Glu_tRNA_reductase"/>
    <property type="match status" value="1"/>
</dbReference>
<dbReference type="Gene3D" id="3.30.460.30">
    <property type="entry name" value="Glutamyl-tRNA reductase, N-terminal domain"/>
    <property type="match status" value="1"/>
</dbReference>
<feature type="binding site" evidence="8 11">
    <location>
        <begin position="200"/>
        <end position="205"/>
    </location>
    <ligand>
        <name>NADP(+)</name>
        <dbReference type="ChEBI" id="CHEBI:58349"/>
    </ligand>
</feature>
<evidence type="ECO:0000256" key="1">
    <source>
        <dbReference type="ARBA" id="ARBA00005059"/>
    </source>
</evidence>
<evidence type="ECO:0000256" key="7">
    <source>
        <dbReference type="ARBA" id="ARBA00047464"/>
    </source>
</evidence>
<feature type="binding site" evidence="8 10">
    <location>
        <position position="131"/>
    </location>
    <ligand>
        <name>substrate</name>
    </ligand>
</feature>
<evidence type="ECO:0000259" key="15">
    <source>
        <dbReference type="Pfam" id="PF01488"/>
    </source>
</evidence>
<dbReference type="PANTHER" id="PTHR43013">
    <property type="entry name" value="GLUTAMYL-TRNA REDUCTASE"/>
    <property type="match status" value="1"/>
</dbReference>
<feature type="domain" description="Tetrapyrrole biosynthesis glutamyl-tRNA reductase dimerisation" evidence="14">
    <location>
        <begin position="325"/>
        <end position="417"/>
    </location>
</feature>
<keyword evidence="6 8" id="KW-0627">Porphyrin biosynthesis</keyword>
<dbReference type="SUPFAM" id="SSF51735">
    <property type="entry name" value="NAD(P)-binding Rossmann-fold domains"/>
    <property type="match status" value="1"/>
</dbReference>
<dbReference type="InterPro" id="IPR000343">
    <property type="entry name" value="4pyrrol_synth_GluRdtase"/>
</dbReference>
<evidence type="ECO:0000259" key="14">
    <source>
        <dbReference type="Pfam" id="PF00745"/>
    </source>
</evidence>
<dbReference type="InterPro" id="IPR006151">
    <property type="entry name" value="Shikm_DH/Glu-tRNA_Rdtase"/>
</dbReference>
<dbReference type="GO" id="GO:0050661">
    <property type="term" value="F:NADP binding"/>
    <property type="evidence" value="ECO:0007669"/>
    <property type="project" value="InterPro"/>
</dbReference>
<feature type="domain" description="Glutamyl-tRNA reductase N-terminal" evidence="16">
    <location>
        <begin position="17"/>
        <end position="167"/>
    </location>
</feature>
<dbReference type="InterPro" id="IPR036453">
    <property type="entry name" value="GluRdtase_dimer_dom_sf"/>
</dbReference>
<dbReference type="CDD" id="cd05213">
    <property type="entry name" value="NAD_bind_Glutamyl_tRNA_reduct"/>
    <property type="match status" value="1"/>
</dbReference>
<evidence type="ECO:0000256" key="13">
    <source>
        <dbReference type="RuleBase" id="RU000584"/>
    </source>
</evidence>
<dbReference type="InterPro" id="IPR036343">
    <property type="entry name" value="GluRdtase_N_sf"/>
</dbReference>
<dbReference type="GO" id="GO:0019353">
    <property type="term" value="P:protoporphyrinogen IX biosynthetic process from glutamate"/>
    <property type="evidence" value="ECO:0007669"/>
    <property type="project" value="TreeGrafter"/>
</dbReference>
<feature type="binding site" evidence="8 10">
    <location>
        <position position="120"/>
    </location>
    <ligand>
        <name>substrate</name>
    </ligand>
</feature>
<dbReference type="PROSITE" id="PS00747">
    <property type="entry name" value="GLUTR"/>
    <property type="match status" value="1"/>
</dbReference>
<evidence type="ECO:0000256" key="10">
    <source>
        <dbReference type="PIRSR" id="PIRSR000445-2"/>
    </source>
</evidence>
<evidence type="ECO:0000256" key="5">
    <source>
        <dbReference type="ARBA" id="ARBA00023002"/>
    </source>
</evidence>
<keyword evidence="18" id="KW-1185">Reference proteome</keyword>
<evidence type="ECO:0000256" key="9">
    <source>
        <dbReference type="PIRSR" id="PIRSR000445-1"/>
    </source>
</evidence>
<comment type="subunit">
    <text evidence="8">Homodimer.</text>
</comment>
<dbReference type="InterPro" id="IPR018214">
    <property type="entry name" value="GluRdtase_CS"/>
</dbReference>
<evidence type="ECO:0000256" key="8">
    <source>
        <dbReference type="HAMAP-Rule" id="MF_00087"/>
    </source>
</evidence>
<dbReference type="SUPFAM" id="SSF69742">
    <property type="entry name" value="Glutamyl tRNA-reductase catalytic, N-terminal domain"/>
    <property type="match status" value="1"/>
</dbReference>
<evidence type="ECO:0000259" key="16">
    <source>
        <dbReference type="Pfam" id="PF05201"/>
    </source>
</evidence>